<reference evidence="1" key="3">
    <citation type="submission" date="2017-04" db="EMBL/GenBank/DDBJ databases">
        <authorList>
            <person name="Afonso C.L."/>
            <person name="Miller P.J."/>
            <person name="Scott M.A."/>
            <person name="Spackman E."/>
            <person name="Goraichik I."/>
            <person name="Dimitrov K.M."/>
            <person name="Suarez D.L."/>
            <person name="Swayne D.E."/>
        </authorList>
    </citation>
    <scope>NUCLEOTIDE SEQUENCE</scope>
    <source>
        <strain evidence="1">KM45013</strain>
    </source>
</reference>
<dbReference type="OrthoDB" id="458226at2"/>
<evidence type="ECO:0000313" key="2">
    <source>
        <dbReference type="EMBL" id="CDO67624.1"/>
    </source>
</evidence>
<reference evidence="2" key="1">
    <citation type="journal article" date="2015" name="Antimicrob. Agents Chemother.">
        <title>First Staphylococcal Cassette Chromosome mec Containing a mecB-Carrying Gene Complex Independent of Transposon Tn6045 in a Macrococcus caseolyticus Isolate from a Canine Infection.</title>
        <authorList>
            <person name="Gomez-Sanz E."/>
            <person name="Schwendener S."/>
            <person name="Thomann A."/>
            <person name="Gobeli Brawand S."/>
            <person name="Perreten V."/>
        </authorList>
    </citation>
    <scope>NUCLEOTIDE SEQUENCE</scope>
    <source>
        <strain evidence="2">KM45013</strain>
    </source>
</reference>
<evidence type="ECO:0008006" key="4">
    <source>
        <dbReference type="Google" id="ProtNLM"/>
    </source>
</evidence>
<organism evidence="2">
    <name type="scientific">Macrococcoides canis</name>
    <dbReference type="NCBI Taxonomy" id="1855823"/>
    <lineage>
        <taxon>Bacteria</taxon>
        <taxon>Bacillati</taxon>
        <taxon>Bacillota</taxon>
        <taxon>Bacilli</taxon>
        <taxon>Bacillales</taxon>
        <taxon>Staphylococcaceae</taxon>
        <taxon>Macrococcoides</taxon>
    </lineage>
</organism>
<evidence type="ECO:0000313" key="3">
    <source>
        <dbReference type="Proteomes" id="UP000194154"/>
    </source>
</evidence>
<sequence>MQNLDRILLHYEDNFRNKVFDEDNQKIDILMDVFGITASDKKVNKQYWGRQLGFMFEKLVIEVFQKHDKNFKKAESVGSDKPYDLQSDNDFIDTKYRVGSGDSGTLKKFKSYGKEMKSEGKNPVILILREDNLPSAVTALKNGEWDIYIGQDCFDYIFKKTNFDLQGYLISKKNKYNIHI</sequence>
<dbReference type="REBASE" id="200889">
    <property type="entry name" value="Mca45013ORF330P"/>
</dbReference>
<name>A0A0D6DQV2_9STAP</name>
<dbReference type="AlphaFoldDB" id="A0A0D6DQV2"/>
<accession>A0A0D6DQV2</accession>
<keyword evidence="3" id="KW-1185">Reference proteome</keyword>
<evidence type="ECO:0000313" key="1">
    <source>
        <dbReference type="EMBL" id="ARQ05704.1"/>
    </source>
</evidence>
<dbReference type="GeneID" id="35294191"/>
<reference evidence="1 3" key="2">
    <citation type="journal article" date="2017" name="Int. J. Syst. Evol. Microbiol.">
        <title>Macrococcus canis sp. nov., a skin bacterium associated with infections in dogs.</title>
        <authorList>
            <person name="Gobeli Brawand S."/>
            <person name="Cotting K."/>
            <person name="Gomez-Sanz E."/>
            <person name="Collaud A."/>
            <person name="Thomann A."/>
            <person name="Brodard I."/>
            <person name="Rodriguez-Campos S."/>
            <person name="Strauss C."/>
            <person name="Perreten V."/>
        </authorList>
    </citation>
    <scope>NUCLEOTIDE SEQUENCE [LARGE SCALE GENOMIC DNA]</scope>
    <source>
        <strain evidence="1 3">KM45013</strain>
    </source>
</reference>
<protein>
    <recommendedName>
        <fullName evidence="4">Restriction endonuclease</fullName>
    </recommendedName>
</protein>
<dbReference type="RefSeq" id="WP_086041434.1">
    <property type="nucleotide sequence ID" value="NZ_CBCRZA010000009.1"/>
</dbReference>
<dbReference type="EMBL" id="HG970732">
    <property type="protein sequence ID" value="CDO67624.1"/>
    <property type="molecule type" value="Genomic_DNA"/>
</dbReference>
<accession>A0A1W7A864</accession>
<proteinExistence type="predicted"/>
<dbReference type="Proteomes" id="UP000194154">
    <property type="component" value="Chromosome"/>
</dbReference>
<dbReference type="KEGG" id="mcak:MCCS_00320"/>
<dbReference type="EMBL" id="CP021059">
    <property type="protein sequence ID" value="ARQ05704.1"/>
    <property type="molecule type" value="Genomic_DNA"/>
</dbReference>
<gene>
    <name evidence="1" type="ORF">MCCS_00320</name>
</gene>